<gene>
    <name evidence="3" type="ORF">ACH5RR_026096</name>
</gene>
<evidence type="ECO:0000313" key="3">
    <source>
        <dbReference type="EMBL" id="KAL3513379.1"/>
    </source>
</evidence>
<keyword evidence="4" id="KW-1185">Reference proteome</keyword>
<evidence type="ECO:0000313" key="4">
    <source>
        <dbReference type="Proteomes" id="UP001630127"/>
    </source>
</evidence>
<dbReference type="InterPro" id="IPR046796">
    <property type="entry name" value="Transposase_32_dom"/>
</dbReference>
<organism evidence="3 4">
    <name type="scientific">Cinchona calisaya</name>
    <dbReference type="NCBI Taxonomy" id="153742"/>
    <lineage>
        <taxon>Eukaryota</taxon>
        <taxon>Viridiplantae</taxon>
        <taxon>Streptophyta</taxon>
        <taxon>Embryophyta</taxon>
        <taxon>Tracheophyta</taxon>
        <taxon>Spermatophyta</taxon>
        <taxon>Magnoliopsida</taxon>
        <taxon>eudicotyledons</taxon>
        <taxon>Gunneridae</taxon>
        <taxon>Pentapetalae</taxon>
        <taxon>asterids</taxon>
        <taxon>lamiids</taxon>
        <taxon>Gentianales</taxon>
        <taxon>Rubiaceae</taxon>
        <taxon>Cinchonoideae</taxon>
        <taxon>Cinchoneae</taxon>
        <taxon>Cinchona</taxon>
    </lineage>
</organism>
<name>A0ABD2Z2M7_9GENT</name>
<sequence>MGNKRKVLNFTAIIESEVVHYQSHEPKVALDKNRFVSIEVQMFYDKLALIASPCLERGIDFYGPGNDKINTLTAPGEVRRAFLFEISDRTWSRFVREYATVGNDTIVRELIANTHKLTGTVVQIRKSSVNFSRVVINAYYQILNINESEHAIFKRSDINYDMLLRELCDPHVPDVWYHFLTSRILPITHLTKVTRDRAVLLYALVKGWYIDIGLEIQMEILRNGAKDQPSFIFPNLITSLCTKAGVTLRIGSKISPDKPITGPWIRLTLKKQDKSLQDLIANRSLHTLPRILDIFAHQLHLAQPLNFLNWPLEPNAPLWHFGPPADDAYGPGSEESEDEYADHAADDEVGPSSCS</sequence>
<evidence type="ECO:0000256" key="1">
    <source>
        <dbReference type="SAM" id="MobiDB-lite"/>
    </source>
</evidence>
<feature type="region of interest" description="Disordered" evidence="1">
    <location>
        <begin position="323"/>
        <end position="355"/>
    </location>
</feature>
<dbReference type="Pfam" id="PF20167">
    <property type="entry name" value="Transposase_32"/>
    <property type="match status" value="1"/>
</dbReference>
<accession>A0ABD2Z2M7</accession>
<reference evidence="3 4" key="1">
    <citation type="submission" date="2024-11" db="EMBL/GenBank/DDBJ databases">
        <title>A near-complete genome assembly of Cinchona calisaya.</title>
        <authorList>
            <person name="Lian D.C."/>
            <person name="Zhao X.W."/>
            <person name="Wei L."/>
        </authorList>
    </citation>
    <scope>NUCLEOTIDE SEQUENCE [LARGE SCALE GENOMIC DNA]</scope>
    <source>
        <tissue evidence="3">Nenye</tissue>
    </source>
</reference>
<feature type="domain" description="Putative plant transposon protein" evidence="2">
    <location>
        <begin position="89"/>
        <end position="246"/>
    </location>
</feature>
<dbReference type="EMBL" id="JBJUIK010000011">
    <property type="protein sequence ID" value="KAL3513379.1"/>
    <property type="molecule type" value="Genomic_DNA"/>
</dbReference>
<dbReference type="Proteomes" id="UP001630127">
    <property type="component" value="Unassembled WGS sequence"/>
</dbReference>
<evidence type="ECO:0000259" key="2">
    <source>
        <dbReference type="Pfam" id="PF20167"/>
    </source>
</evidence>
<protein>
    <recommendedName>
        <fullName evidence="2">Putative plant transposon protein domain-containing protein</fullName>
    </recommendedName>
</protein>
<dbReference type="AlphaFoldDB" id="A0ABD2Z2M7"/>
<proteinExistence type="predicted"/>
<comment type="caution">
    <text evidence="3">The sequence shown here is derived from an EMBL/GenBank/DDBJ whole genome shotgun (WGS) entry which is preliminary data.</text>
</comment>